<accession>A0ABU6U3E0</accession>
<feature type="compositionally biased region" description="Polar residues" evidence="1">
    <location>
        <begin position="43"/>
        <end position="56"/>
    </location>
</feature>
<evidence type="ECO:0000256" key="1">
    <source>
        <dbReference type="SAM" id="MobiDB-lite"/>
    </source>
</evidence>
<comment type="caution">
    <text evidence="2">The sequence shown here is derived from an EMBL/GenBank/DDBJ whole genome shotgun (WGS) entry which is preliminary data.</text>
</comment>
<organism evidence="2 3">
    <name type="scientific">Stylosanthes scabra</name>
    <dbReference type="NCBI Taxonomy" id="79078"/>
    <lineage>
        <taxon>Eukaryota</taxon>
        <taxon>Viridiplantae</taxon>
        <taxon>Streptophyta</taxon>
        <taxon>Embryophyta</taxon>
        <taxon>Tracheophyta</taxon>
        <taxon>Spermatophyta</taxon>
        <taxon>Magnoliopsida</taxon>
        <taxon>eudicotyledons</taxon>
        <taxon>Gunneridae</taxon>
        <taxon>Pentapetalae</taxon>
        <taxon>rosids</taxon>
        <taxon>fabids</taxon>
        <taxon>Fabales</taxon>
        <taxon>Fabaceae</taxon>
        <taxon>Papilionoideae</taxon>
        <taxon>50 kb inversion clade</taxon>
        <taxon>dalbergioids sensu lato</taxon>
        <taxon>Dalbergieae</taxon>
        <taxon>Pterocarpus clade</taxon>
        <taxon>Stylosanthes</taxon>
    </lineage>
</organism>
<keyword evidence="3" id="KW-1185">Reference proteome</keyword>
<sequence length="56" mass="6154">MEENHKKEIHLLPKEGRIIPPCAPEQMRNQNPDSPPLEGSLSAAGTNRIASTHQPS</sequence>
<dbReference type="EMBL" id="JASCZI010120836">
    <property type="protein sequence ID" value="MED6155309.1"/>
    <property type="molecule type" value="Genomic_DNA"/>
</dbReference>
<name>A0ABU6U3E0_9FABA</name>
<feature type="region of interest" description="Disordered" evidence="1">
    <location>
        <begin position="1"/>
        <end position="56"/>
    </location>
</feature>
<gene>
    <name evidence="2" type="ORF">PIB30_003908</name>
</gene>
<evidence type="ECO:0000313" key="2">
    <source>
        <dbReference type="EMBL" id="MED6155309.1"/>
    </source>
</evidence>
<feature type="compositionally biased region" description="Basic and acidic residues" evidence="1">
    <location>
        <begin position="1"/>
        <end position="17"/>
    </location>
</feature>
<proteinExistence type="predicted"/>
<dbReference type="Proteomes" id="UP001341840">
    <property type="component" value="Unassembled WGS sequence"/>
</dbReference>
<protein>
    <submittedName>
        <fullName evidence="2">Uncharacterized protein</fullName>
    </submittedName>
</protein>
<reference evidence="2 3" key="1">
    <citation type="journal article" date="2023" name="Plants (Basel)">
        <title>Bridging the Gap: Combining Genomics and Transcriptomics Approaches to Understand Stylosanthes scabra, an Orphan Legume from the Brazilian Caatinga.</title>
        <authorList>
            <person name="Ferreira-Neto J.R.C."/>
            <person name="da Silva M.D."/>
            <person name="Binneck E."/>
            <person name="de Melo N.F."/>
            <person name="da Silva R.H."/>
            <person name="de Melo A.L.T.M."/>
            <person name="Pandolfi V."/>
            <person name="Bustamante F.O."/>
            <person name="Brasileiro-Vidal A.C."/>
            <person name="Benko-Iseppon A.M."/>
        </authorList>
    </citation>
    <scope>NUCLEOTIDE SEQUENCE [LARGE SCALE GENOMIC DNA]</scope>
    <source>
        <tissue evidence="2">Leaves</tissue>
    </source>
</reference>
<evidence type="ECO:0000313" key="3">
    <source>
        <dbReference type="Proteomes" id="UP001341840"/>
    </source>
</evidence>